<dbReference type="Proteomes" id="UP000332933">
    <property type="component" value="Unassembled WGS sequence"/>
</dbReference>
<evidence type="ECO:0000313" key="4">
    <source>
        <dbReference type="Proteomes" id="UP000332933"/>
    </source>
</evidence>
<accession>A0A485KLV9</accession>
<sequence>MLWLLRSLNPFKGQAKRASQHVQAPSMSTPPSTKRSYTNTSRSSTKTRATSIVLWNQGLVPVQIPRVHCCQRVNKVGGKHVPFTRRQVKYFRHQVAVYDTIVEESVYSSQ</sequence>
<proteinExistence type="predicted"/>
<reference evidence="3 4" key="1">
    <citation type="submission" date="2019-03" db="EMBL/GenBank/DDBJ databases">
        <authorList>
            <person name="Gaulin E."/>
            <person name="Dumas B."/>
        </authorList>
    </citation>
    <scope>NUCLEOTIDE SEQUENCE [LARGE SCALE GENOMIC DNA]</scope>
    <source>
        <strain evidence="3">CBS 568.67</strain>
    </source>
</reference>
<protein>
    <submittedName>
        <fullName evidence="3">Aste57867_9061 protein</fullName>
    </submittedName>
</protein>
<feature type="region of interest" description="Disordered" evidence="1">
    <location>
        <begin position="14"/>
        <end position="46"/>
    </location>
</feature>
<name>A0A485KLV9_9STRA</name>
<keyword evidence="4" id="KW-1185">Reference proteome</keyword>
<evidence type="ECO:0000313" key="3">
    <source>
        <dbReference type="EMBL" id="VFT85945.1"/>
    </source>
</evidence>
<dbReference type="AlphaFoldDB" id="A0A485KLV9"/>
<gene>
    <name evidence="3" type="primary">Aste57867_9061</name>
    <name evidence="2" type="ORF">As57867_009025</name>
    <name evidence="3" type="ORF">ASTE57867_9061</name>
</gene>
<feature type="compositionally biased region" description="Polar residues" evidence="1">
    <location>
        <begin position="20"/>
        <end position="31"/>
    </location>
</feature>
<dbReference type="EMBL" id="VJMH01005125">
    <property type="protein sequence ID" value="KAF0700401.1"/>
    <property type="molecule type" value="Genomic_DNA"/>
</dbReference>
<dbReference type="EMBL" id="CAADRA010005146">
    <property type="protein sequence ID" value="VFT85945.1"/>
    <property type="molecule type" value="Genomic_DNA"/>
</dbReference>
<evidence type="ECO:0000313" key="2">
    <source>
        <dbReference type="EMBL" id="KAF0700401.1"/>
    </source>
</evidence>
<reference evidence="2" key="2">
    <citation type="submission" date="2019-06" db="EMBL/GenBank/DDBJ databases">
        <title>Genomics analysis of Aphanomyces spp. identifies a new class of oomycete effector associated with host adaptation.</title>
        <authorList>
            <person name="Gaulin E."/>
        </authorList>
    </citation>
    <scope>NUCLEOTIDE SEQUENCE</scope>
    <source>
        <strain evidence="2">CBS 578.67</strain>
    </source>
</reference>
<evidence type="ECO:0000256" key="1">
    <source>
        <dbReference type="SAM" id="MobiDB-lite"/>
    </source>
</evidence>
<feature type="compositionally biased region" description="Low complexity" evidence="1">
    <location>
        <begin position="32"/>
        <end position="46"/>
    </location>
</feature>
<organism evidence="3 4">
    <name type="scientific">Aphanomyces stellatus</name>
    <dbReference type="NCBI Taxonomy" id="120398"/>
    <lineage>
        <taxon>Eukaryota</taxon>
        <taxon>Sar</taxon>
        <taxon>Stramenopiles</taxon>
        <taxon>Oomycota</taxon>
        <taxon>Saprolegniomycetes</taxon>
        <taxon>Saprolegniales</taxon>
        <taxon>Verrucalvaceae</taxon>
        <taxon>Aphanomyces</taxon>
    </lineage>
</organism>